<dbReference type="InterPro" id="IPR039425">
    <property type="entry name" value="RNA_pol_sigma-70-like"/>
</dbReference>
<feature type="domain" description="RNA polymerase sigma-70 region 2" evidence="6">
    <location>
        <begin position="24"/>
        <end position="89"/>
    </location>
</feature>
<dbReference type="Pfam" id="PF04542">
    <property type="entry name" value="Sigma70_r2"/>
    <property type="match status" value="1"/>
</dbReference>
<dbReference type="InterPro" id="IPR013324">
    <property type="entry name" value="RNA_pol_sigma_r3/r4-like"/>
</dbReference>
<name>A0A1I5SGI6_9SPHN</name>
<dbReference type="OrthoDB" id="7041663at2"/>
<comment type="similarity">
    <text evidence="1">Belongs to the sigma-70 factor family. ECF subfamily.</text>
</comment>
<dbReference type="NCBIfam" id="TIGR02937">
    <property type="entry name" value="sigma70-ECF"/>
    <property type="match status" value="1"/>
</dbReference>
<evidence type="ECO:0000256" key="2">
    <source>
        <dbReference type="ARBA" id="ARBA00023015"/>
    </source>
</evidence>
<proteinExistence type="inferred from homology"/>
<evidence type="ECO:0000259" key="7">
    <source>
        <dbReference type="Pfam" id="PF08281"/>
    </source>
</evidence>
<dbReference type="PANTHER" id="PTHR43133">
    <property type="entry name" value="RNA POLYMERASE ECF-TYPE SIGMA FACTO"/>
    <property type="match status" value="1"/>
</dbReference>
<dbReference type="InterPro" id="IPR007627">
    <property type="entry name" value="RNA_pol_sigma70_r2"/>
</dbReference>
<accession>A0A1I5SGI6</accession>
<dbReference type="Gene3D" id="1.10.10.10">
    <property type="entry name" value="Winged helix-like DNA-binding domain superfamily/Winged helix DNA-binding domain"/>
    <property type="match status" value="1"/>
</dbReference>
<evidence type="ECO:0000313" key="9">
    <source>
        <dbReference type="Proteomes" id="UP000199586"/>
    </source>
</evidence>
<dbReference type="InterPro" id="IPR036388">
    <property type="entry name" value="WH-like_DNA-bd_sf"/>
</dbReference>
<dbReference type="GO" id="GO:0016987">
    <property type="term" value="F:sigma factor activity"/>
    <property type="evidence" value="ECO:0007669"/>
    <property type="project" value="UniProtKB-KW"/>
</dbReference>
<keyword evidence="2" id="KW-0805">Transcription regulation</keyword>
<keyword evidence="9" id="KW-1185">Reference proteome</keyword>
<dbReference type="EMBL" id="FOXP01000005">
    <property type="protein sequence ID" value="SFP69840.1"/>
    <property type="molecule type" value="Genomic_DNA"/>
</dbReference>
<evidence type="ECO:0000256" key="4">
    <source>
        <dbReference type="ARBA" id="ARBA00023125"/>
    </source>
</evidence>
<dbReference type="PANTHER" id="PTHR43133:SF8">
    <property type="entry name" value="RNA POLYMERASE SIGMA FACTOR HI_1459-RELATED"/>
    <property type="match status" value="1"/>
</dbReference>
<dbReference type="GO" id="GO:0003677">
    <property type="term" value="F:DNA binding"/>
    <property type="evidence" value="ECO:0007669"/>
    <property type="project" value="UniProtKB-KW"/>
</dbReference>
<evidence type="ECO:0000256" key="1">
    <source>
        <dbReference type="ARBA" id="ARBA00010641"/>
    </source>
</evidence>
<evidence type="ECO:0000313" key="8">
    <source>
        <dbReference type="EMBL" id="SFP69840.1"/>
    </source>
</evidence>
<sequence>MMAETTEADLIAAASGDAPAFARLVAAHEDAVYRLMLGQTGGAADAHDLTQETFLRAFRHAERLREVRSPRAWFSRIALNVARDWRRRRFVRRLVGLAADRPGDEVLAVRVDEPEIERVLDARATLADAWRQIALLPRSLREPLVLCAVEGLSQAEAAEVLGISAKAVEMRVRRGRQQLAARIRPENR</sequence>
<dbReference type="Proteomes" id="UP000199586">
    <property type="component" value="Unassembled WGS sequence"/>
</dbReference>
<dbReference type="SUPFAM" id="SSF88946">
    <property type="entry name" value="Sigma2 domain of RNA polymerase sigma factors"/>
    <property type="match status" value="1"/>
</dbReference>
<protein>
    <submittedName>
        <fullName evidence="8">RNA polymerase sigma-70 factor, ECF subfamily</fullName>
    </submittedName>
</protein>
<dbReference type="SUPFAM" id="SSF88659">
    <property type="entry name" value="Sigma3 and sigma4 domains of RNA polymerase sigma factors"/>
    <property type="match status" value="1"/>
</dbReference>
<dbReference type="Gene3D" id="1.10.1740.10">
    <property type="match status" value="1"/>
</dbReference>
<dbReference type="GO" id="GO:0006352">
    <property type="term" value="P:DNA-templated transcription initiation"/>
    <property type="evidence" value="ECO:0007669"/>
    <property type="project" value="InterPro"/>
</dbReference>
<dbReference type="InterPro" id="IPR013249">
    <property type="entry name" value="RNA_pol_sigma70_r4_t2"/>
</dbReference>
<reference evidence="8 9" key="1">
    <citation type="submission" date="2016-10" db="EMBL/GenBank/DDBJ databases">
        <authorList>
            <person name="de Groot N.N."/>
        </authorList>
    </citation>
    <scope>NUCLEOTIDE SEQUENCE [LARGE SCALE GENOMIC DNA]</scope>
    <source>
        <strain evidence="8 9">CGMCC 1.9113</strain>
    </source>
</reference>
<dbReference type="RefSeq" id="WP_143090141.1">
    <property type="nucleotide sequence ID" value="NZ_FOXP01000005.1"/>
</dbReference>
<gene>
    <name evidence="8" type="ORF">SAMN04488241_105217</name>
</gene>
<evidence type="ECO:0000256" key="5">
    <source>
        <dbReference type="ARBA" id="ARBA00023163"/>
    </source>
</evidence>
<dbReference type="STRING" id="634430.SAMN04488241_105217"/>
<keyword evidence="3" id="KW-0731">Sigma factor</keyword>
<keyword evidence="5" id="KW-0804">Transcription</keyword>
<dbReference type="InterPro" id="IPR013325">
    <property type="entry name" value="RNA_pol_sigma_r2"/>
</dbReference>
<evidence type="ECO:0000259" key="6">
    <source>
        <dbReference type="Pfam" id="PF04542"/>
    </source>
</evidence>
<organism evidence="8 9">
    <name type="scientific">Sphingomonas rubra</name>
    <dbReference type="NCBI Taxonomy" id="634430"/>
    <lineage>
        <taxon>Bacteria</taxon>
        <taxon>Pseudomonadati</taxon>
        <taxon>Pseudomonadota</taxon>
        <taxon>Alphaproteobacteria</taxon>
        <taxon>Sphingomonadales</taxon>
        <taxon>Sphingomonadaceae</taxon>
        <taxon>Sphingomonas</taxon>
    </lineage>
</organism>
<evidence type="ECO:0000256" key="3">
    <source>
        <dbReference type="ARBA" id="ARBA00023082"/>
    </source>
</evidence>
<keyword evidence="4" id="KW-0238">DNA-binding</keyword>
<feature type="domain" description="RNA polymerase sigma factor 70 region 4 type 2" evidence="7">
    <location>
        <begin position="130"/>
        <end position="179"/>
    </location>
</feature>
<dbReference type="InterPro" id="IPR014284">
    <property type="entry name" value="RNA_pol_sigma-70_dom"/>
</dbReference>
<dbReference type="AlphaFoldDB" id="A0A1I5SGI6"/>
<dbReference type="Pfam" id="PF08281">
    <property type="entry name" value="Sigma70_r4_2"/>
    <property type="match status" value="1"/>
</dbReference>